<dbReference type="GO" id="GO:0070979">
    <property type="term" value="P:protein K11-linked ubiquitination"/>
    <property type="evidence" value="ECO:0007669"/>
    <property type="project" value="TreeGrafter"/>
</dbReference>
<dbReference type="InterPro" id="IPR057975">
    <property type="entry name" value="TPR_ANAPC2"/>
</dbReference>
<comment type="similarity">
    <text evidence="6">Belongs to the cullin family.</text>
</comment>
<keyword evidence="4" id="KW-0833">Ubl conjugation pathway</keyword>
<dbReference type="Gene3D" id="3.30.230.130">
    <property type="entry name" value="Cullin, Chain C, Domain 2"/>
    <property type="match status" value="1"/>
</dbReference>
<dbReference type="PANTHER" id="PTHR45957">
    <property type="entry name" value="ANAPHASE-PROMOTING COMPLEX SUBUNIT 2"/>
    <property type="match status" value="1"/>
</dbReference>
<dbReference type="GO" id="GO:0005680">
    <property type="term" value="C:anaphase-promoting complex"/>
    <property type="evidence" value="ECO:0007669"/>
    <property type="project" value="TreeGrafter"/>
</dbReference>
<dbReference type="InterPro" id="IPR036388">
    <property type="entry name" value="WH-like_DNA-bd_sf"/>
</dbReference>
<gene>
    <name evidence="8" type="ORF">Gohar_000654</name>
</gene>
<dbReference type="GO" id="GO:0006511">
    <property type="term" value="P:ubiquitin-dependent protein catabolic process"/>
    <property type="evidence" value="ECO:0007669"/>
    <property type="project" value="InterPro"/>
</dbReference>
<evidence type="ECO:0000313" key="9">
    <source>
        <dbReference type="Proteomes" id="UP000593560"/>
    </source>
</evidence>
<keyword evidence="9" id="KW-1185">Reference proteome</keyword>
<dbReference type="PANTHER" id="PTHR45957:SF1">
    <property type="entry name" value="ANAPHASE-PROMOTING COMPLEX SUBUNIT 2"/>
    <property type="match status" value="1"/>
</dbReference>
<name>A0A7J9I242_9ROSI</name>
<dbReference type="GO" id="GO:0007091">
    <property type="term" value="P:metaphase/anaphase transition of mitotic cell cycle"/>
    <property type="evidence" value="ECO:0007669"/>
    <property type="project" value="TreeGrafter"/>
</dbReference>
<dbReference type="OrthoDB" id="5581181at2759"/>
<feature type="non-terminal residue" evidence="8">
    <location>
        <position position="1"/>
    </location>
</feature>
<comment type="caution">
    <text evidence="8">The sequence shown here is derived from an EMBL/GenBank/DDBJ whole genome shotgun (WGS) entry which is preliminary data.</text>
</comment>
<dbReference type="FunFam" id="1.20.1310.10:FF:000032">
    <property type="entry name" value="Anaphase-promoting complex subunit 2"/>
    <property type="match status" value="1"/>
</dbReference>
<dbReference type="InterPro" id="IPR059120">
    <property type="entry name" value="Cullin-like_AB"/>
</dbReference>
<dbReference type="PROSITE" id="PS50069">
    <property type="entry name" value="CULLIN_2"/>
    <property type="match status" value="1"/>
</dbReference>
<dbReference type="SUPFAM" id="SSF46785">
    <property type="entry name" value="Winged helix' DNA-binding domain"/>
    <property type="match status" value="1"/>
</dbReference>
<dbReference type="EMBL" id="JABFAD010000013">
    <property type="protein sequence ID" value="MBA0815938.1"/>
    <property type="molecule type" value="Genomic_DNA"/>
</dbReference>
<evidence type="ECO:0000256" key="3">
    <source>
        <dbReference type="ARBA" id="ARBA00022776"/>
    </source>
</evidence>
<sequence>MESLTSSPVCNLGILTSLDNDSVQEILQSYDGFCTAANSLLKSSGDLSLEHDFVSHVHTLCKHGLHILSRDYFLRLLEEAFEKNGASRFWRYFEDYSKIEEDLEKIDEDEIQRVLCNALEEICLEKENQEKCLLMLVHALQSYMDNLTDGKPDFDVGKGRLEELSTIMDGELNEENEHRDRDEMDLDEKNKYRTGEMDIDECYSQDKFSENSKLVRNIGKVVRDLRNLGFTSMTEDAYASAIFMLLKAKVHNLAGDDYRSSVLASIKGWIQVVPLQFLNALLAYLGDSISFDQHSSGIKSPLASQPSSCYSGTNTPSEGLIRWKLRLEYFAYETLQDLRIAKLFEIIVDYPERFRLLTAGASTNDILHQYVSTIKALRTIDPAGVFLEAVGEPIRDYLRGRKDTIKCIVTMLTDGSSGNPNGSGNSGDSLLEELNRDEENQENVAIDDDFNTDDKQAWIDAQRWEPDPVEADPLKGSRNRRKVDILGMIVGIIGSKDQLVNEYRVMLAEKLLNKSDYDIDSEIRTLELLKIHFGESSMQKCEIMLNDLIDSKRTNTNIKATISKTSQIDPVAAETGISLDNLDATIISSNFWPPIQACDEALIIPEPVDQLLSDYARRFHQIKTPRKLIWKKNLGTVKLELQFEDKAMQFTVAPVHAAIIMQFQDQTSWTSKNLAAATGIPVDVLNRRISFWISKGVLTESLGTDPSDHVFTLVDGMIEAGKNSGNTGNCEELLAGDEEAERSVASVEDQLRKEMTKFILGMLTNFGSMALDRIHNTLKMFCVADPPYDKSLQQLQSFLSGLVSEEKLELRDGMYFLKNQYDSVKAGPSLESPYFRVLTRFMQVKLDVTWDSAQDWKYLYVDDTVWM</sequence>
<evidence type="ECO:0000256" key="2">
    <source>
        <dbReference type="ARBA" id="ARBA00022618"/>
    </source>
</evidence>
<dbReference type="InterPro" id="IPR036390">
    <property type="entry name" value="WH_DNA-bd_sf"/>
</dbReference>
<dbReference type="Gene3D" id="1.20.1310.10">
    <property type="entry name" value="Cullin Repeats"/>
    <property type="match status" value="1"/>
</dbReference>
<organism evidence="8 9">
    <name type="scientific">Gossypium harknessii</name>
    <dbReference type="NCBI Taxonomy" id="34285"/>
    <lineage>
        <taxon>Eukaryota</taxon>
        <taxon>Viridiplantae</taxon>
        <taxon>Streptophyta</taxon>
        <taxon>Embryophyta</taxon>
        <taxon>Tracheophyta</taxon>
        <taxon>Spermatophyta</taxon>
        <taxon>Magnoliopsida</taxon>
        <taxon>eudicotyledons</taxon>
        <taxon>Gunneridae</taxon>
        <taxon>Pentapetalae</taxon>
        <taxon>rosids</taxon>
        <taxon>malvids</taxon>
        <taxon>Malvales</taxon>
        <taxon>Malvaceae</taxon>
        <taxon>Malvoideae</taxon>
        <taxon>Gossypium</taxon>
    </lineage>
</organism>
<evidence type="ECO:0000256" key="6">
    <source>
        <dbReference type="PROSITE-ProRule" id="PRU00330"/>
    </source>
</evidence>
<dbReference type="InterPro" id="IPR036317">
    <property type="entry name" value="Cullin_homology_sf"/>
</dbReference>
<dbReference type="GO" id="GO:0031625">
    <property type="term" value="F:ubiquitin protein ligase binding"/>
    <property type="evidence" value="ECO:0007669"/>
    <property type="project" value="InterPro"/>
</dbReference>
<evidence type="ECO:0000259" key="7">
    <source>
        <dbReference type="PROSITE" id="PS50069"/>
    </source>
</evidence>
<dbReference type="InterPro" id="IPR014786">
    <property type="entry name" value="ANAPC2_C"/>
</dbReference>
<dbReference type="Gene3D" id="1.10.10.10">
    <property type="entry name" value="Winged helix-like DNA-binding domain superfamily/Winged helix DNA-binding domain"/>
    <property type="match status" value="1"/>
</dbReference>
<evidence type="ECO:0000256" key="1">
    <source>
        <dbReference type="ARBA" id="ARBA00016068"/>
    </source>
</evidence>
<dbReference type="Pfam" id="PF26557">
    <property type="entry name" value="Cullin_AB"/>
    <property type="match status" value="1"/>
</dbReference>
<feature type="domain" description="Cullin family profile" evidence="7">
    <location>
        <begin position="488"/>
        <end position="693"/>
    </location>
</feature>
<evidence type="ECO:0000256" key="5">
    <source>
        <dbReference type="ARBA" id="ARBA00023306"/>
    </source>
</evidence>
<dbReference type="FunFam" id="1.10.10.10:FF:000331">
    <property type="entry name" value="Anaphase-promoting complex subunit 2"/>
    <property type="match status" value="1"/>
</dbReference>
<dbReference type="SUPFAM" id="SSF75632">
    <property type="entry name" value="Cullin homology domain"/>
    <property type="match status" value="1"/>
</dbReference>
<dbReference type="Pfam" id="PF08672">
    <property type="entry name" value="ANAPC2"/>
    <property type="match status" value="1"/>
</dbReference>
<dbReference type="AlphaFoldDB" id="A0A7J9I242"/>
<proteinExistence type="inferred from homology"/>
<dbReference type="InterPro" id="IPR044554">
    <property type="entry name" value="ANAPC2"/>
</dbReference>
<dbReference type="SMART" id="SM01013">
    <property type="entry name" value="APC2"/>
    <property type="match status" value="1"/>
</dbReference>
<keyword evidence="2" id="KW-0132">Cell division</keyword>
<keyword evidence="3" id="KW-0498">Mitosis</keyword>
<dbReference type="InterPro" id="IPR016158">
    <property type="entry name" value="Cullin_homology"/>
</dbReference>
<reference evidence="8 9" key="1">
    <citation type="journal article" date="2019" name="Genome Biol. Evol.">
        <title>Insights into the evolution of the New World diploid cottons (Gossypium, subgenus Houzingenia) based on genome sequencing.</title>
        <authorList>
            <person name="Grover C.E."/>
            <person name="Arick M.A. 2nd"/>
            <person name="Thrash A."/>
            <person name="Conover J.L."/>
            <person name="Sanders W.S."/>
            <person name="Peterson D.G."/>
            <person name="Frelichowski J.E."/>
            <person name="Scheffler J.A."/>
            <person name="Scheffler B.E."/>
            <person name="Wendel J.F."/>
        </authorList>
    </citation>
    <scope>NUCLEOTIDE SEQUENCE [LARGE SCALE GENOMIC DNA]</scope>
    <source>
        <strain evidence="8">0</strain>
        <tissue evidence="8">Leaf</tissue>
    </source>
</reference>
<protein>
    <recommendedName>
        <fullName evidence="1">Anaphase-promoting complex subunit 2</fullName>
    </recommendedName>
</protein>
<dbReference type="GO" id="GO:0051301">
    <property type="term" value="P:cell division"/>
    <property type="evidence" value="ECO:0007669"/>
    <property type="project" value="UniProtKB-KW"/>
</dbReference>
<dbReference type="Pfam" id="PF25773">
    <property type="entry name" value="TPR_ANAPC2"/>
    <property type="match status" value="1"/>
</dbReference>
<dbReference type="SMART" id="SM00182">
    <property type="entry name" value="CULLIN"/>
    <property type="match status" value="1"/>
</dbReference>
<keyword evidence="5" id="KW-0131">Cell cycle</keyword>
<accession>A0A7J9I242</accession>
<evidence type="ECO:0000313" key="8">
    <source>
        <dbReference type="EMBL" id="MBA0815938.1"/>
    </source>
</evidence>
<evidence type="ECO:0000256" key="4">
    <source>
        <dbReference type="ARBA" id="ARBA00022786"/>
    </source>
</evidence>
<dbReference type="Proteomes" id="UP000593560">
    <property type="component" value="Unassembled WGS sequence"/>
</dbReference>